<sequence length="94" mass="10503">MRILIVYDNEGNIIYTLQGGEEVKKSYSCMVAEIGENEIIESINTQTGQVIVKEKDTRVSDIQAYLNNTDDSTISKVEDTILEIESNKIKNGGM</sequence>
<keyword evidence="1" id="KW-0132">Cell division</keyword>
<dbReference type="GO" id="GO:0051301">
    <property type="term" value="P:cell division"/>
    <property type="evidence" value="ECO:0007669"/>
    <property type="project" value="UniProtKB-KW"/>
</dbReference>
<dbReference type="EMBL" id="CAKJVE010000004">
    <property type="protein sequence ID" value="CAG9705812.1"/>
    <property type="molecule type" value="Genomic_DNA"/>
</dbReference>
<dbReference type="Proteomes" id="UP000789738">
    <property type="component" value="Unassembled WGS sequence"/>
</dbReference>
<protein>
    <submittedName>
        <fullName evidence="1">Cell division protein ftsQ</fullName>
    </submittedName>
</protein>
<gene>
    <name evidence="1" type="ORF">CNEO_42075</name>
</gene>
<dbReference type="RefSeq" id="WP_125150212.1">
    <property type="nucleotide sequence ID" value="NZ_CAKJVE010000004.1"/>
</dbReference>
<evidence type="ECO:0000313" key="2">
    <source>
        <dbReference type="Proteomes" id="UP000789738"/>
    </source>
</evidence>
<evidence type="ECO:0000313" key="1">
    <source>
        <dbReference type="EMBL" id="CAG9705812.1"/>
    </source>
</evidence>
<reference evidence="1" key="1">
    <citation type="submission" date="2021-10" db="EMBL/GenBank/DDBJ databases">
        <authorList>
            <person name="Mesa V."/>
        </authorList>
    </citation>
    <scope>NUCLEOTIDE SEQUENCE</scope>
    <source>
        <strain evidence="1">CC3_PB</strain>
    </source>
</reference>
<comment type="caution">
    <text evidence="1">The sequence shown here is derived from an EMBL/GenBank/DDBJ whole genome shotgun (WGS) entry which is preliminary data.</text>
</comment>
<organism evidence="1 2">
    <name type="scientific">Clostridium neonatale</name>
    <dbReference type="NCBI Taxonomy" id="137838"/>
    <lineage>
        <taxon>Bacteria</taxon>
        <taxon>Bacillati</taxon>
        <taxon>Bacillota</taxon>
        <taxon>Clostridia</taxon>
        <taxon>Eubacteriales</taxon>
        <taxon>Clostridiaceae</taxon>
        <taxon>Clostridium</taxon>
    </lineage>
</organism>
<dbReference type="AlphaFoldDB" id="A0AA86JFS3"/>
<keyword evidence="1" id="KW-0131">Cell cycle</keyword>
<name>A0AA86JFS3_9CLOT</name>
<proteinExistence type="predicted"/>
<accession>A0AA86JFS3</accession>